<gene>
    <name evidence="1" type="ordered locus">Selsp_0346</name>
    <name evidence="2" type="ORF">SELSPUOL_02356</name>
</gene>
<dbReference type="Proteomes" id="UP000003505">
    <property type="component" value="Unassembled WGS sequence"/>
</dbReference>
<reference evidence="1 4" key="2">
    <citation type="submission" date="2011-04" db="EMBL/GenBank/DDBJ databases">
        <title>The complete genome of Selenomonas sputigena DSM 20758.</title>
        <authorList>
            <consortium name="US DOE Joint Genome Institute (JGI-PGF)"/>
            <person name="Lucas S."/>
            <person name="Copeland A."/>
            <person name="Lapidus A."/>
            <person name="Bruce D."/>
            <person name="Goodwin L."/>
            <person name="Pitluck S."/>
            <person name="Peters L."/>
            <person name="Kyrpides N."/>
            <person name="Mavromatis K."/>
            <person name="Ivanova N."/>
            <person name="Ovchinnikova G."/>
            <person name="Teshima H."/>
            <person name="Detter J.C."/>
            <person name="Tapia R."/>
            <person name="Han C."/>
            <person name="Land M."/>
            <person name="Hauser L."/>
            <person name="Markowitz V."/>
            <person name="Cheng J.-F."/>
            <person name="Hugenholtz P."/>
            <person name="Woyke T."/>
            <person name="Wu D."/>
            <person name="Gronow S."/>
            <person name="Wellnitz S."/>
            <person name="Schneider S."/>
            <person name="Klenk H.-P."/>
            <person name="Eisen J.A."/>
        </authorList>
    </citation>
    <scope>NUCLEOTIDE SEQUENCE [LARGE SCALE GENOMIC DNA]</scope>
    <source>
        <strain evidence="1">ATCC 35185</strain>
        <strain evidence="4">ATCC 35185 / DSM 20758 / VPI D19B-28</strain>
    </source>
</reference>
<protein>
    <submittedName>
        <fullName evidence="2">Uncharacterized protein</fullName>
    </submittedName>
</protein>
<evidence type="ECO:0000313" key="2">
    <source>
        <dbReference type="EMBL" id="EEX76191.1"/>
    </source>
</evidence>
<dbReference type="AlphaFoldDB" id="C9LXZ7"/>
<dbReference type="EMBL" id="ACKP02000050">
    <property type="protein sequence ID" value="EEX76191.1"/>
    <property type="molecule type" value="Genomic_DNA"/>
</dbReference>
<dbReference type="RefSeq" id="WP_006193720.1">
    <property type="nucleotide sequence ID" value="NC_015437.1"/>
</dbReference>
<evidence type="ECO:0000313" key="4">
    <source>
        <dbReference type="Proteomes" id="UP000011124"/>
    </source>
</evidence>
<sequence length="268" mass="30846">MDMPFDERIYAEMVSLFDDKMPGDVLLVQMDAVWEARFRQDHADFTFQSTSWEALFPEAWYGRFALIVLAPGIEELHEPESVLCALQDFLVEGGSVIVPFRNARHWSVFRSWLAGELRYGSNPLLAGNGRLLSFVEIQRLVKLAHYEELAVCSVVEEGDAETLRLLQVCGAANERRDLETLWWITRWSAFSWKVLRLKAHYTDAERRLLARLLHRLENGIEAAETVEALRRLLAESRIDGGYLEEFVRNTAGDADSVCDILRKEELLR</sequence>
<keyword evidence="4" id="KW-1185">Reference proteome</keyword>
<dbReference type="Gene3D" id="3.40.50.150">
    <property type="entry name" value="Vaccinia Virus protein VP39"/>
    <property type="match status" value="1"/>
</dbReference>
<evidence type="ECO:0000313" key="3">
    <source>
        <dbReference type="Proteomes" id="UP000003505"/>
    </source>
</evidence>
<dbReference type="InterPro" id="IPR029063">
    <property type="entry name" value="SAM-dependent_MTases_sf"/>
</dbReference>
<dbReference type="STRING" id="546271.Selsp_0346"/>
<accession>C9LXZ7</accession>
<evidence type="ECO:0000313" key="1">
    <source>
        <dbReference type="EMBL" id="AEB99319.1"/>
    </source>
</evidence>
<dbReference type="Proteomes" id="UP000011124">
    <property type="component" value="Chromosome"/>
</dbReference>
<dbReference type="SUPFAM" id="SSF53335">
    <property type="entry name" value="S-adenosyl-L-methionine-dependent methyltransferases"/>
    <property type="match status" value="1"/>
</dbReference>
<proteinExistence type="predicted"/>
<dbReference type="EMBL" id="CP002637">
    <property type="protein sequence ID" value="AEB99319.1"/>
    <property type="molecule type" value="Genomic_DNA"/>
</dbReference>
<reference evidence="2 3" key="1">
    <citation type="submission" date="2009-09" db="EMBL/GenBank/DDBJ databases">
        <authorList>
            <person name="Weinstock G."/>
            <person name="Sodergren E."/>
            <person name="Clifton S."/>
            <person name="Fulton L."/>
            <person name="Fulton B."/>
            <person name="Courtney L."/>
            <person name="Fronick C."/>
            <person name="Harrison M."/>
            <person name="Strong C."/>
            <person name="Farmer C."/>
            <person name="Delahaunty K."/>
            <person name="Markovic C."/>
            <person name="Hall O."/>
            <person name="Minx P."/>
            <person name="Tomlinson C."/>
            <person name="Mitreva M."/>
            <person name="Nelson J."/>
            <person name="Hou S."/>
            <person name="Wollam A."/>
            <person name="Pepin K.H."/>
            <person name="Johnson M."/>
            <person name="Bhonagiri V."/>
            <person name="Nash W.E."/>
            <person name="Warren W."/>
            <person name="Chinwalla A."/>
            <person name="Mardis E.R."/>
            <person name="Wilson R.K."/>
        </authorList>
    </citation>
    <scope>NUCLEOTIDE SEQUENCE [LARGE SCALE GENOMIC DNA]</scope>
    <source>
        <strain evidence="2">ATCC 35185</strain>
        <strain evidence="3">ATCC 35185 / DSM 20758 / VPI D19B-28</strain>
    </source>
</reference>
<name>C9LXZ7_SELS3</name>
<dbReference type="KEGG" id="ssg:Selsp_0346"/>
<organism evidence="2 3">
    <name type="scientific">Selenomonas sputigena (strain ATCC 35185 / DSM 20758 / CCUG 44933 / VPI D19B-28)</name>
    <dbReference type="NCBI Taxonomy" id="546271"/>
    <lineage>
        <taxon>Bacteria</taxon>
        <taxon>Bacillati</taxon>
        <taxon>Bacillota</taxon>
        <taxon>Negativicutes</taxon>
        <taxon>Selenomonadales</taxon>
        <taxon>Selenomonadaceae</taxon>
        <taxon>Selenomonas</taxon>
    </lineage>
</organism>
<dbReference type="HOGENOM" id="CLU_1037838_0_0_9"/>